<dbReference type="Proteomes" id="UP000238274">
    <property type="component" value="Unassembled WGS sequence"/>
</dbReference>
<accession>A0A2S4W9U4</accession>
<dbReference type="EMBL" id="PKSM01000063">
    <property type="protein sequence ID" value="POW18545.1"/>
    <property type="molecule type" value="Genomic_DNA"/>
</dbReference>
<keyword evidence="2" id="KW-1185">Reference proteome</keyword>
<evidence type="ECO:0000313" key="2">
    <source>
        <dbReference type="Proteomes" id="UP000238274"/>
    </source>
</evidence>
<protein>
    <submittedName>
        <fullName evidence="1">Uncharacterized protein</fullName>
    </submittedName>
</protein>
<name>A0A2S4W9U4_9BASI</name>
<sequence>MTVHSRSNTLRVGDVNLANYDKKELWDQLQSKHLPALRRKVHSLSKALIVRSKPHDKPVLRMRLVLKILSK</sequence>
<dbReference type="AlphaFoldDB" id="A0A2S4W9U4"/>
<proteinExistence type="predicted"/>
<evidence type="ECO:0000313" key="1">
    <source>
        <dbReference type="EMBL" id="POW18545.1"/>
    </source>
</evidence>
<comment type="caution">
    <text evidence="1">The sequence shown here is derived from an EMBL/GenBank/DDBJ whole genome shotgun (WGS) entry which is preliminary data.</text>
</comment>
<reference evidence="1 2" key="1">
    <citation type="submission" date="2017-12" db="EMBL/GenBank/DDBJ databases">
        <title>Gene loss provides genomic basis for host adaptation in cereal stripe rust fungi.</title>
        <authorList>
            <person name="Xia C."/>
        </authorList>
    </citation>
    <scope>NUCLEOTIDE SEQUENCE [LARGE SCALE GENOMIC DNA]</scope>
    <source>
        <strain evidence="1 2">93TX-2</strain>
    </source>
</reference>
<gene>
    <name evidence="1" type="ORF">PSHT_05679</name>
</gene>
<reference evidence="2" key="3">
    <citation type="journal article" date="2018" name="Mol. Plant Microbe Interact.">
        <title>Genome sequence resources for the wheat stripe rust pathogen (Puccinia striiformis f. sp. tritici) and the barley stripe rust pathogen (Puccinia striiformis f. sp. hordei).</title>
        <authorList>
            <person name="Xia C."/>
            <person name="Wang M."/>
            <person name="Yin C."/>
            <person name="Cornejo O.E."/>
            <person name="Hulbert S.H."/>
            <person name="Chen X."/>
        </authorList>
    </citation>
    <scope>NUCLEOTIDE SEQUENCE [LARGE SCALE GENOMIC DNA]</scope>
    <source>
        <strain evidence="2">93TX-2</strain>
    </source>
</reference>
<dbReference type="VEuPathDB" id="FungiDB:PSHT_05679"/>
<organism evidence="1 2">
    <name type="scientific">Puccinia striiformis</name>
    <dbReference type="NCBI Taxonomy" id="27350"/>
    <lineage>
        <taxon>Eukaryota</taxon>
        <taxon>Fungi</taxon>
        <taxon>Dikarya</taxon>
        <taxon>Basidiomycota</taxon>
        <taxon>Pucciniomycotina</taxon>
        <taxon>Pucciniomycetes</taxon>
        <taxon>Pucciniales</taxon>
        <taxon>Pucciniaceae</taxon>
        <taxon>Puccinia</taxon>
    </lineage>
</organism>
<reference evidence="2" key="2">
    <citation type="journal article" date="2018" name="BMC Genomics">
        <title>Genomic insights into host adaptation between the wheat stripe rust pathogen (Puccinia striiformis f. sp. tritici) and the barley stripe rust pathogen (Puccinia striiformis f. sp. hordei).</title>
        <authorList>
            <person name="Xia C."/>
            <person name="Wang M."/>
            <person name="Yin C."/>
            <person name="Cornejo O.E."/>
            <person name="Hulbert S.H."/>
            <person name="Chen X."/>
        </authorList>
    </citation>
    <scope>NUCLEOTIDE SEQUENCE [LARGE SCALE GENOMIC DNA]</scope>
    <source>
        <strain evidence="2">93TX-2</strain>
    </source>
</reference>